<organism evidence="1 2">
    <name type="scientific">Erythrobacter dokdonensis DSW-74</name>
    <dbReference type="NCBI Taxonomy" id="1300349"/>
    <lineage>
        <taxon>Bacteria</taxon>
        <taxon>Pseudomonadati</taxon>
        <taxon>Pseudomonadota</taxon>
        <taxon>Alphaproteobacteria</taxon>
        <taxon>Sphingomonadales</taxon>
        <taxon>Erythrobacteraceae</taxon>
        <taxon>Erythrobacter/Porphyrobacter group</taxon>
        <taxon>Erythrobacter</taxon>
    </lineage>
</organism>
<sequence>MVLLFVAANTSLLDPAADFAARQAPVVRPDRARIIDA</sequence>
<dbReference type="EMBL" id="LZYB01000003">
    <property type="protein sequence ID" value="OBV11303.1"/>
    <property type="molecule type" value="Genomic_DNA"/>
</dbReference>
<name>A0A1A7BFK3_9SPHN</name>
<dbReference type="Proteomes" id="UP000092484">
    <property type="component" value="Unassembled WGS sequence"/>
</dbReference>
<evidence type="ECO:0000313" key="2">
    <source>
        <dbReference type="Proteomes" id="UP000092484"/>
    </source>
</evidence>
<proteinExistence type="predicted"/>
<comment type="caution">
    <text evidence="1">The sequence shown here is derived from an EMBL/GenBank/DDBJ whole genome shotgun (WGS) entry which is preliminary data.</text>
</comment>
<accession>A0A1A7BFK3</accession>
<gene>
    <name evidence="1" type="ORF">I603_1711</name>
</gene>
<reference evidence="1 2" key="1">
    <citation type="submission" date="2016-06" db="EMBL/GenBank/DDBJ databases">
        <title>Genome sequence of Porphyrobacter dokdonensis DSW-74.</title>
        <authorList>
            <person name="Kim J.F."/>
            <person name="Song J.Y."/>
        </authorList>
    </citation>
    <scope>NUCLEOTIDE SEQUENCE [LARGE SCALE GENOMIC DNA]</scope>
    <source>
        <strain evidence="1 2">DSW-74</strain>
    </source>
</reference>
<keyword evidence="2" id="KW-1185">Reference proteome</keyword>
<dbReference type="STRING" id="1300349.I603_1711"/>
<protein>
    <submittedName>
        <fullName evidence="1">Uncharacterized protein</fullName>
    </submittedName>
</protein>
<dbReference type="AlphaFoldDB" id="A0A1A7BFK3"/>
<evidence type="ECO:0000313" key="1">
    <source>
        <dbReference type="EMBL" id="OBV11303.1"/>
    </source>
</evidence>